<evidence type="ECO:0000313" key="2">
    <source>
        <dbReference type="Proteomes" id="UP000198683"/>
    </source>
</evidence>
<accession>A0A1G9BNB5</accession>
<keyword evidence="2" id="KW-1185">Reference proteome</keyword>
<evidence type="ECO:0000313" key="1">
    <source>
        <dbReference type="EMBL" id="SDK41001.1"/>
    </source>
</evidence>
<dbReference type="AlphaFoldDB" id="A0A1G9BNB5"/>
<protein>
    <recommendedName>
        <fullName evidence="3">V8-like Glu-specific endopeptidase</fullName>
    </recommendedName>
</protein>
<dbReference type="EMBL" id="FNFB01000007">
    <property type="protein sequence ID" value="SDK41001.1"/>
    <property type="molecule type" value="Genomic_DNA"/>
</dbReference>
<proteinExistence type="predicted"/>
<dbReference type="InterPro" id="IPR009003">
    <property type="entry name" value="Peptidase_S1_PA"/>
</dbReference>
<dbReference type="Gene3D" id="2.40.10.10">
    <property type="entry name" value="Trypsin-like serine proteases"/>
    <property type="match status" value="2"/>
</dbReference>
<name>A0A1G9BNB5_9ACTN</name>
<reference evidence="1 2" key="1">
    <citation type="submission" date="2016-10" db="EMBL/GenBank/DDBJ databases">
        <authorList>
            <person name="de Groot N.N."/>
        </authorList>
    </citation>
    <scope>NUCLEOTIDE SEQUENCE [LARGE SCALE GENOMIC DNA]</scope>
    <source>
        <strain evidence="1 2">CGMCC 4.5681</strain>
    </source>
</reference>
<evidence type="ECO:0008006" key="3">
    <source>
        <dbReference type="Google" id="ProtNLM"/>
    </source>
</evidence>
<sequence>MIAVLAAAPYGAVGCSAEDRGNAMKRMLSVLVVGALASGLMTARASAAGVATNPLASTMTAAQDVVSYWFADGGANLRNATPYGVQTAVTGEVLPGPGAPGDTKPGMIAPQPGGAGGRTPTASGKVFFVTSDGQPHWCTGTAVQSQYRNLVATAGHCVYDITRDSTLAKWVFVPGYSDGVIPSGLYVGKQAFSDYEFGVYHDFDDDYAFATVYNGVIATAEGEPADAGRLGDRVNALGLAWSQPLGDRVDVFGYPAGAHPDGKRPYSGERLESSRGETVSAAVPGLPAEALVAVKSSFTGEGALGSSWILHYQDGIGHLNGITISVADTDGDQRYDTSASPYFDGELAQVHKAAGSSWSGRVV</sequence>
<dbReference type="STRING" id="683260.SAMN05421874_107233"/>
<dbReference type="Proteomes" id="UP000198683">
    <property type="component" value="Unassembled WGS sequence"/>
</dbReference>
<dbReference type="InterPro" id="IPR043504">
    <property type="entry name" value="Peptidase_S1_PA_chymotrypsin"/>
</dbReference>
<gene>
    <name evidence="1" type="ORF">SAMN05421874_107233</name>
</gene>
<organism evidence="1 2">
    <name type="scientific">Nonomuraea maritima</name>
    <dbReference type="NCBI Taxonomy" id="683260"/>
    <lineage>
        <taxon>Bacteria</taxon>
        <taxon>Bacillati</taxon>
        <taxon>Actinomycetota</taxon>
        <taxon>Actinomycetes</taxon>
        <taxon>Streptosporangiales</taxon>
        <taxon>Streptosporangiaceae</taxon>
        <taxon>Nonomuraea</taxon>
    </lineage>
</organism>
<dbReference type="SUPFAM" id="SSF50494">
    <property type="entry name" value="Trypsin-like serine proteases"/>
    <property type="match status" value="1"/>
</dbReference>